<name>A0A2Z6Q4Z9_9GLOM</name>
<protein>
    <submittedName>
        <fullName evidence="1">Uncharacterized protein</fullName>
    </submittedName>
</protein>
<evidence type="ECO:0000313" key="1">
    <source>
        <dbReference type="EMBL" id="GBB85080.1"/>
    </source>
</evidence>
<sequence>MDLIHATGEKFQVGEYEIFIYGLDSSTHSDWNKAGNGYKSSIIHTYKKRAAIFVSKIDDDKCYVYIYQDFKIQKTFVGTTPDDI</sequence>
<proteinExistence type="predicted"/>
<dbReference type="STRING" id="94130.A0A2Z6Q4Z9"/>
<evidence type="ECO:0000313" key="2">
    <source>
        <dbReference type="Proteomes" id="UP000247702"/>
    </source>
</evidence>
<keyword evidence="2" id="KW-1185">Reference proteome</keyword>
<gene>
    <name evidence="1" type="ORF">RclHR1_11650007</name>
</gene>
<dbReference type="EMBL" id="BEXD01000186">
    <property type="protein sequence ID" value="GBB85080.1"/>
    <property type="molecule type" value="Genomic_DNA"/>
</dbReference>
<dbReference type="AlphaFoldDB" id="A0A2Z6Q4Z9"/>
<comment type="caution">
    <text evidence="1">The sequence shown here is derived from an EMBL/GenBank/DDBJ whole genome shotgun (WGS) entry which is preliminary data.</text>
</comment>
<dbReference type="Proteomes" id="UP000247702">
    <property type="component" value="Unassembled WGS sequence"/>
</dbReference>
<reference evidence="1 2" key="1">
    <citation type="submission" date="2017-11" db="EMBL/GenBank/DDBJ databases">
        <title>The genome of Rhizophagus clarus HR1 reveals common genetic basis of auxotrophy among arbuscular mycorrhizal fungi.</title>
        <authorList>
            <person name="Kobayashi Y."/>
        </authorList>
    </citation>
    <scope>NUCLEOTIDE SEQUENCE [LARGE SCALE GENOMIC DNA]</scope>
    <source>
        <strain evidence="1 2">HR1</strain>
    </source>
</reference>
<accession>A0A2Z6Q4Z9</accession>
<organism evidence="1 2">
    <name type="scientific">Rhizophagus clarus</name>
    <dbReference type="NCBI Taxonomy" id="94130"/>
    <lineage>
        <taxon>Eukaryota</taxon>
        <taxon>Fungi</taxon>
        <taxon>Fungi incertae sedis</taxon>
        <taxon>Mucoromycota</taxon>
        <taxon>Glomeromycotina</taxon>
        <taxon>Glomeromycetes</taxon>
        <taxon>Glomerales</taxon>
        <taxon>Glomeraceae</taxon>
        <taxon>Rhizophagus</taxon>
    </lineage>
</organism>